<dbReference type="Pfam" id="PF00593">
    <property type="entry name" value="TonB_dep_Rec_b-barrel"/>
    <property type="match status" value="1"/>
</dbReference>
<evidence type="ECO:0000256" key="6">
    <source>
        <dbReference type="ARBA" id="ARBA00022729"/>
    </source>
</evidence>
<organism evidence="16 17">
    <name type="scientific">Acidihalobacter aeolianus</name>
    <dbReference type="NCBI Taxonomy" id="2792603"/>
    <lineage>
        <taxon>Bacteria</taxon>
        <taxon>Pseudomonadati</taxon>
        <taxon>Pseudomonadota</taxon>
        <taxon>Gammaproteobacteria</taxon>
        <taxon>Chromatiales</taxon>
        <taxon>Ectothiorhodospiraceae</taxon>
        <taxon>Acidihalobacter</taxon>
    </lineage>
</organism>
<keyword evidence="10 11" id="KW-0998">Cell outer membrane</keyword>
<keyword evidence="3 11" id="KW-0813">Transport</keyword>
<dbReference type="KEGG" id="aaeo:BJI67_11895"/>
<evidence type="ECO:0000256" key="12">
    <source>
        <dbReference type="RuleBase" id="RU003357"/>
    </source>
</evidence>
<keyword evidence="4 11" id="KW-1134">Transmembrane beta strand</keyword>
<feature type="chain" id="PRO_5009109813" description="TonB-dependent receptor" evidence="13">
    <location>
        <begin position="19"/>
        <end position="796"/>
    </location>
</feature>
<dbReference type="AlphaFoldDB" id="A0A1D8K9Q4"/>
<feature type="signal peptide" evidence="13">
    <location>
        <begin position="1"/>
        <end position="18"/>
    </location>
</feature>
<dbReference type="GO" id="GO:0009279">
    <property type="term" value="C:cell outer membrane"/>
    <property type="evidence" value="ECO:0007669"/>
    <property type="project" value="UniProtKB-SubCell"/>
</dbReference>
<dbReference type="SUPFAM" id="SSF56935">
    <property type="entry name" value="Porins"/>
    <property type="match status" value="1"/>
</dbReference>
<evidence type="ECO:0000256" key="10">
    <source>
        <dbReference type="ARBA" id="ARBA00023237"/>
    </source>
</evidence>
<keyword evidence="9" id="KW-0675">Receptor</keyword>
<keyword evidence="6 13" id="KW-0732">Signal</keyword>
<dbReference type="PANTHER" id="PTHR30069">
    <property type="entry name" value="TONB-DEPENDENT OUTER MEMBRANE RECEPTOR"/>
    <property type="match status" value="1"/>
</dbReference>
<evidence type="ECO:0000256" key="13">
    <source>
        <dbReference type="SAM" id="SignalP"/>
    </source>
</evidence>
<dbReference type="InterPro" id="IPR000531">
    <property type="entry name" value="Beta-barrel_TonB"/>
</dbReference>
<dbReference type="Proteomes" id="UP000095342">
    <property type="component" value="Chromosome"/>
</dbReference>
<reference evidence="16 17" key="1">
    <citation type="submission" date="2016-09" db="EMBL/GenBank/DDBJ databases">
        <title>Acidihalobacter prosperus V6 (DSM14174).</title>
        <authorList>
            <person name="Khaleque H.N."/>
            <person name="Ramsay J.P."/>
            <person name="Murphy R.J.T."/>
            <person name="Kaksonen A.H."/>
            <person name="Boxall N.J."/>
            <person name="Watkin E.L.J."/>
        </authorList>
    </citation>
    <scope>NUCLEOTIDE SEQUENCE [LARGE SCALE GENOMIC DNA]</scope>
    <source>
        <strain evidence="16 17">V6</strain>
    </source>
</reference>
<evidence type="ECO:0008006" key="18">
    <source>
        <dbReference type="Google" id="ProtNLM"/>
    </source>
</evidence>
<evidence type="ECO:0000256" key="4">
    <source>
        <dbReference type="ARBA" id="ARBA00022452"/>
    </source>
</evidence>
<gene>
    <name evidence="16" type="ORF">BJI67_11895</name>
</gene>
<evidence type="ECO:0000313" key="17">
    <source>
        <dbReference type="Proteomes" id="UP000095342"/>
    </source>
</evidence>
<evidence type="ECO:0000256" key="5">
    <source>
        <dbReference type="ARBA" id="ARBA00022692"/>
    </source>
</evidence>
<keyword evidence="5 11" id="KW-0812">Transmembrane</keyword>
<evidence type="ECO:0000259" key="15">
    <source>
        <dbReference type="Pfam" id="PF07715"/>
    </source>
</evidence>
<accession>A0A1D8K9Q4</accession>
<keyword evidence="8 11" id="KW-0472">Membrane</keyword>
<dbReference type="Gene3D" id="2.40.170.20">
    <property type="entry name" value="TonB-dependent receptor, beta-barrel domain"/>
    <property type="match status" value="1"/>
</dbReference>
<evidence type="ECO:0000256" key="11">
    <source>
        <dbReference type="PROSITE-ProRule" id="PRU01360"/>
    </source>
</evidence>
<name>A0A1D8K9Q4_9GAMM</name>
<keyword evidence="7 12" id="KW-0798">TonB box</keyword>
<evidence type="ECO:0000256" key="3">
    <source>
        <dbReference type="ARBA" id="ARBA00022448"/>
    </source>
</evidence>
<proteinExistence type="inferred from homology"/>
<dbReference type="InterPro" id="IPR036942">
    <property type="entry name" value="Beta-barrel_TonB_sf"/>
</dbReference>
<dbReference type="PANTHER" id="PTHR30069:SF29">
    <property type="entry name" value="HEMOGLOBIN AND HEMOGLOBIN-HAPTOGLOBIN-BINDING PROTEIN 1-RELATED"/>
    <property type="match status" value="1"/>
</dbReference>
<dbReference type="Pfam" id="PF07715">
    <property type="entry name" value="Plug"/>
    <property type="match status" value="1"/>
</dbReference>
<keyword evidence="17" id="KW-1185">Reference proteome</keyword>
<dbReference type="InterPro" id="IPR039426">
    <property type="entry name" value="TonB-dep_rcpt-like"/>
</dbReference>
<evidence type="ECO:0000256" key="7">
    <source>
        <dbReference type="ARBA" id="ARBA00023077"/>
    </source>
</evidence>
<comment type="subcellular location">
    <subcellularLocation>
        <location evidence="1 11">Cell outer membrane</location>
        <topology evidence="1 11">Multi-pass membrane protein</topology>
    </subcellularLocation>
</comment>
<dbReference type="PROSITE" id="PS52016">
    <property type="entry name" value="TONB_DEPENDENT_REC_3"/>
    <property type="match status" value="1"/>
</dbReference>
<evidence type="ECO:0000256" key="9">
    <source>
        <dbReference type="ARBA" id="ARBA00023170"/>
    </source>
</evidence>
<protein>
    <recommendedName>
        <fullName evidence="18">TonB-dependent receptor</fullName>
    </recommendedName>
</protein>
<feature type="domain" description="TonB-dependent receptor plug" evidence="15">
    <location>
        <begin position="52"/>
        <end position="159"/>
    </location>
</feature>
<evidence type="ECO:0000256" key="1">
    <source>
        <dbReference type="ARBA" id="ARBA00004571"/>
    </source>
</evidence>
<sequence length="796" mass="87281">MLGVLGIAGSLLPGMAQAADTSDNGKTASTDAKTIKIKKVTKSYEKLIAAERNIPSVVNAVPEDSIKHASNASSIYSLLNETPSVNEYQQNIGPNTPVLVVRGVRMSQLAQTLDGIPLQDILYGGQGPFLSFNVGNSVSTGEIQSINVYPGVAPPSREGFATVGGTIAYTTRKPTAKPYAEFSTKIGSFGTNEISTDLNTGSIGGGMDGTRALFYYGHESSDGYILHTPSTYDNFMLSLLKPYDEGMSQVSAVLLASRGKSVVQTAPTPTAWLQEYGLYYNPPSSDTYSEQINKYYALILGDRTYINSHLMFQGHMFDIYRTGYFNSWTNPKYINASYPYQVNFQAPYFGYGPMGQANGIYNPNHFTYDPAAVFGTAQAGEAAVVGNNANNTFGIKGSTLLLLPHNAVKVGLMGVRERGWGSQYVYGNLQMPQINGYNSMSDNSAYALRSVYSGYIQDKITLMGGKLHIEPGYTYSGVNTVVDQPWSIYDTTGTAPPYILNSWYTVSTPYLGLAYDLRKDLIAYASYGKGARYSPASDLGYGNQGQAVAPAPEIVNMYEAGLRYDTARAYANFDVYLQEQKDMFSFYINYTTGAAQYQNVGKERMQGAELSGAYKLTPAVELTANTSYTEARYVNGFWALMTPFEGQYGYAFAGDHVPFVPAWTGNLGIKYDKNGTYVKLSTHYTGRMHYVYTLGPNETQTYQGIGLADATVSSPNTFGGFWIFDLKASQKLPVHMGYLKDVKLTLNVDNLFDKKYYSHFYNIYKEYDFAAVGTPYDAAYPGMPRYISLGLSAKFS</sequence>
<evidence type="ECO:0000256" key="8">
    <source>
        <dbReference type="ARBA" id="ARBA00023136"/>
    </source>
</evidence>
<dbReference type="InterPro" id="IPR037066">
    <property type="entry name" value="Plug_dom_sf"/>
</dbReference>
<dbReference type="GO" id="GO:0015344">
    <property type="term" value="F:siderophore uptake transmembrane transporter activity"/>
    <property type="evidence" value="ECO:0007669"/>
    <property type="project" value="TreeGrafter"/>
</dbReference>
<evidence type="ECO:0000313" key="16">
    <source>
        <dbReference type="EMBL" id="AOV17667.1"/>
    </source>
</evidence>
<dbReference type="EMBL" id="CP017448">
    <property type="protein sequence ID" value="AOV17667.1"/>
    <property type="molecule type" value="Genomic_DNA"/>
</dbReference>
<dbReference type="InterPro" id="IPR012910">
    <property type="entry name" value="Plug_dom"/>
</dbReference>
<dbReference type="GO" id="GO:0044718">
    <property type="term" value="P:siderophore transmembrane transport"/>
    <property type="evidence" value="ECO:0007669"/>
    <property type="project" value="TreeGrafter"/>
</dbReference>
<feature type="domain" description="TonB-dependent receptor-like beta-barrel" evidence="14">
    <location>
        <begin position="279"/>
        <end position="751"/>
    </location>
</feature>
<evidence type="ECO:0000256" key="2">
    <source>
        <dbReference type="ARBA" id="ARBA00008143"/>
    </source>
</evidence>
<dbReference type="Gene3D" id="2.170.130.10">
    <property type="entry name" value="TonB-dependent receptor, plug domain"/>
    <property type="match status" value="1"/>
</dbReference>
<comment type="similarity">
    <text evidence="2">Belongs to the TonB-dependent receptor family. Hemoglobin/haptoglobin binding protein subfamily.</text>
</comment>
<evidence type="ECO:0000259" key="14">
    <source>
        <dbReference type="Pfam" id="PF00593"/>
    </source>
</evidence>